<dbReference type="Proteomes" id="UP001596977">
    <property type="component" value="Unassembled WGS sequence"/>
</dbReference>
<evidence type="ECO:0000313" key="1">
    <source>
        <dbReference type="EMBL" id="MFD0945121.1"/>
    </source>
</evidence>
<gene>
    <name evidence="1" type="ORF">ACFQ1E_02090</name>
</gene>
<sequence length="304" mass="33085">MPRLIDPGEGDAIGLDELAEALDADPVDVRDEDDFAAQGPLLARLGRNRTFLADLAIAELKTRCSGQSRANAYGPQVFLLRPPNGRYVLRANFWPARADPVVRASGTAAFFYDMPHDHNFPFLTYGYAGPGYWSDYYEYDAAPLAGVPGEPAGLRFVERSRLEPGRLMLYRMRRDVHVQHPPDSFSVSLNILGADPLQPWLEQYRFDVERGAIAEGLTCTGAEALVAIAVHFGGNGIDLADHLMRSHPCDRMRVTAMAGLASAAPSRDAAHDLLARAAGSPSAHVAGHARRRLAMLADLAQSNP</sequence>
<evidence type="ECO:0000313" key="2">
    <source>
        <dbReference type="Proteomes" id="UP001596977"/>
    </source>
</evidence>
<keyword evidence="2" id="KW-1185">Reference proteome</keyword>
<proteinExistence type="predicted"/>
<organism evidence="1 2">
    <name type="scientific">Sphingomonas canadensis</name>
    <dbReference type="NCBI Taxonomy" id="1219257"/>
    <lineage>
        <taxon>Bacteria</taxon>
        <taxon>Pseudomonadati</taxon>
        <taxon>Pseudomonadota</taxon>
        <taxon>Alphaproteobacteria</taxon>
        <taxon>Sphingomonadales</taxon>
        <taxon>Sphingomonadaceae</taxon>
        <taxon>Sphingomonas</taxon>
    </lineage>
</organism>
<reference evidence="2" key="1">
    <citation type="journal article" date="2019" name="Int. J. Syst. Evol. Microbiol.">
        <title>The Global Catalogue of Microorganisms (GCM) 10K type strain sequencing project: providing services to taxonomists for standard genome sequencing and annotation.</title>
        <authorList>
            <consortium name="The Broad Institute Genomics Platform"/>
            <consortium name="The Broad Institute Genome Sequencing Center for Infectious Disease"/>
            <person name="Wu L."/>
            <person name="Ma J."/>
        </authorList>
    </citation>
    <scope>NUCLEOTIDE SEQUENCE [LARGE SCALE GENOMIC DNA]</scope>
    <source>
        <strain evidence="2">CCUG 62982</strain>
    </source>
</reference>
<dbReference type="RefSeq" id="WP_264942620.1">
    <property type="nucleotide sequence ID" value="NZ_JAPDRA010000001.1"/>
</dbReference>
<accession>A0ABW3H0Y5</accession>
<name>A0ABW3H0Y5_9SPHN</name>
<protein>
    <submittedName>
        <fullName evidence="1">Transposase</fullName>
    </submittedName>
</protein>
<dbReference type="EMBL" id="JBHTJG010000001">
    <property type="protein sequence ID" value="MFD0945121.1"/>
    <property type="molecule type" value="Genomic_DNA"/>
</dbReference>
<comment type="caution">
    <text evidence="1">The sequence shown here is derived from an EMBL/GenBank/DDBJ whole genome shotgun (WGS) entry which is preliminary data.</text>
</comment>